<protein>
    <submittedName>
        <fullName evidence="1">Uncharacterized protein</fullName>
    </submittedName>
</protein>
<dbReference type="AlphaFoldDB" id="A0A7C6A8H1"/>
<name>A0A7C6A8H1_UNCW3</name>
<accession>A0A7C6A8H1</accession>
<gene>
    <name evidence="1" type="ORF">ENW73_00560</name>
</gene>
<organism evidence="1">
    <name type="scientific">candidate division WOR-3 bacterium</name>
    <dbReference type="NCBI Taxonomy" id="2052148"/>
    <lineage>
        <taxon>Bacteria</taxon>
        <taxon>Bacteria division WOR-3</taxon>
    </lineage>
</organism>
<proteinExistence type="predicted"/>
<evidence type="ECO:0000313" key="1">
    <source>
        <dbReference type="EMBL" id="HHS51346.1"/>
    </source>
</evidence>
<dbReference type="EMBL" id="DTLI01000016">
    <property type="protein sequence ID" value="HHS51346.1"/>
    <property type="molecule type" value="Genomic_DNA"/>
</dbReference>
<reference evidence="1" key="1">
    <citation type="journal article" date="2020" name="mSystems">
        <title>Genome- and Community-Level Interaction Insights into Carbon Utilization and Element Cycling Functions of Hydrothermarchaeota in Hydrothermal Sediment.</title>
        <authorList>
            <person name="Zhou Z."/>
            <person name="Liu Y."/>
            <person name="Xu W."/>
            <person name="Pan J."/>
            <person name="Luo Z.H."/>
            <person name="Li M."/>
        </authorList>
    </citation>
    <scope>NUCLEOTIDE SEQUENCE [LARGE SCALE GENOMIC DNA]</scope>
    <source>
        <strain evidence="1">SpSt-876</strain>
    </source>
</reference>
<sequence length="142" mass="16469">MEIIKKKAVEEKDGYEIIEYFISINHTPAEKRFIDDAIPKFPEIITKLIKPNIQTRDNNVQIKFAFSTKDLNFEQAKSAVDNWCQTLTETIQAQANFLPLYEENLNLKAMLRSIQVRLDDLETFKIALLTALPGSIRKRIKI</sequence>
<comment type="caution">
    <text evidence="1">The sequence shown here is derived from an EMBL/GenBank/DDBJ whole genome shotgun (WGS) entry which is preliminary data.</text>
</comment>